<feature type="non-terminal residue" evidence="2">
    <location>
        <position position="178"/>
    </location>
</feature>
<gene>
    <name evidence="2" type="ORF">B1A_13417</name>
</gene>
<dbReference type="InterPro" id="IPR027417">
    <property type="entry name" value="P-loop_NTPase"/>
</dbReference>
<feature type="region of interest" description="Disordered" evidence="1">
    <location>
        <begin position="49"/>
        <end position="91"/>
    </location>
</feature>
<feature type="region of interest" description="Disordered" evidence="1">
    <location>
        <begin position="1"/>
        <end position="23"/>
    </location>
</feature>
<organism evidence="2">
    <name type="scientific">mine drainage metagenome</name>
    <dbReference type="NCBI Taxonomy" id="410659"/>
    <lineage>
        <taxon>unclassified sequences</taxon>
        <taxon>metagenomes</taxon>
        <taxon>ecological metagenomes</taxon>
    </lineage>
</organism>
<dbReference type="EMBL" id="AUZX01009817">
    <property type="protein sequence ID" value="EQD50517.1"/>
    <property type="molecule type" value="Genomic_DNA"/>
</dbReference>
<dbReference type="AlphaFoldDB" id="T1A0V5"/>
<evidence type="ECO:0008006" key="3">
    <source>
        <dbReference type="Google" id="ProtNLM"/>
    </source>
</evidence>
<evidence type="ECO:0000256" key="1">
    <source>
        <dbReference type="SAM" id="MobiDB-lite"/>
    </source>
</evidence>
<reference evidence="2" key="1">
    <citation type="submission" date="2013-08" db="EMBL/GenBank/DDBJ databases">
        <authorList>
            <person name="Mendez C."/>
            <person name="Richter M."/>
            <person name="Ferrer M."/>
            <person name="Sanchez J."/>
        </authorList>
    </citation>
    <scope>NUCLEOTIDE SEQUENCE</scope>
</reference>
<reference evidence="2" key="2">
    <citation type="journal article" date="2014" name="ISME J.">
        <title>Microbial stratification in low pH oxic and suboxic macroscopic growths along an acid mine drainage.</title>
        <authorList>
            <person name="Mendez-Garcia C."/>
            <person name="Mesa V."/>
            <person name="Sprenger R.R."/>
            <person name="Richter M."/>
            <person name="Diez M.S."/>
            <person name="Solano J."/>
            <person name="Bargiela R."/>
            <person name="Golyshina O.V."/>
            <person name="Manteca A."/>
            <person name="Ramos J.L."/>
            <person name="Gallego J.R."/>
            <person name="Llorente I."/>
            <person name="Martins Dos Santos V.A."/>
            <person name="Jensen O.N."/>
            <person name="Pelaez A.I."/>
            <person name="Sanchez J."/>
            <person name="Ferrer M."/>
        </authorList>
    </citation>
    <scope>NUCLEOTIDE SEQUENCE</scope>
</reference>
<proteinExistence type="predicted"/>
<feature type="non-terminal residue" evidence="2">
    <location>
        <position position="1"/>
    </location>
</feature>
<feature type="compositionally biased region" description="Pro residues" evidence="1">
    <location>
        <begin position="55"/>
        <end position="67"/>
    </location>
</feature>
<protein>
    <recommendedName>
        <fullName evidence="3">CobQ/CobB/MinD/ParA nucleotide binding domain-containing protein</fullName>
    </recommendedName>
</protein>
<dbReference type="SUPFAM" id="SSF52540">
    <property type="entry name" value="P-loop containing nucleoside triphosphate hydrolases"/>
    <property type="match status" value="1"/>
</dbReference>
<evidence type="ECO:0000313" key="2">
    <source>
        <dbReference type="EMBL" id="EQD50517.1"/>
    </source>
</evidence>
<sequence length="178" mass="19078">KVESETPTPSAQYTDWLDAVNAEPQDDDFVEVIKTEPEMVADELVTDDVFGAQPEPVPEPELPPTPRPLRSTPSRPPEPVTLTVPAPPRRVDIPESLFTQARPSAPTNERRGKVVAVFAGKGGVGKSTSMLSLAERAATVVPGLRVITIDANRGQGDLRTFLKLDDAGLPSIYDAAVS</sequence>
<dbReference type="Gene3D" id="3.40.50.300">
    <property type="entry name" value="P-loop containing nucleotide triphosphate hydrolases"/>
    <property type="match status" value="1"/>
</dbReference>
<feature type="compositionally biased region" description="Polar residues" evidence="1">
    <location>
        <begin position="1"/>
        <end position="13"/>
    </location>
</feature>
<name>T1A0V5_9ZZZZ</name>
<accession>T1A0V5</accession>
<comment type="caution">
    <text evidence="2">The sequence shown here is derived from an EMBL/GenBank/DDBJ whole genome shotgun (WGS) entry which is preliminary data.</text>
</comment>